<evidence type="ECO:0000313" key="3">
    <source>
        <dbReference type="EMBL" id="KAG9230069.1"/>
    </source>
</evidence>
<dbReference type="InterPro" id="IPR025187">
    <property type="entry name" value="DUF4112"/>
</dbReference>
<dbReference type="Pfam" id="PF13430">
    <property type="entry name" value="DUF4112"/>
    <property type="match status" value="1"/>
</dbReference>
<feature type="transmembrane region" description="Helical" evidence="2">
    <location>
        <begin position="77"/>
        <end position="100"/>
    </location>
</feature>
<dbReference type="AlphaFoldDB" id="A0A9P8C189"/>
<keyword evidence="2" id="KW-0472">Membrane</keyword>
<keyword evidence="4" id="KW-1185">Reference proteome</keyword>
<feature type="compositionally biased region" description="Polar residues" evidence="1">
    <location>
        <begin position="225"/>
        <end position="238"/>
    </location>
</feature>
<comment type="caution">
    <text evidence="3">The sequence shown here is derived from an EMBL/GenBank/DDBJ whole genome shotgun (WGS) entry which is preliminary data.</text>
</comment>
<proteinExistence type="predicted"/>
<evidence type="ECO:0000256" key="1">
    <source>
        <dbReference type="SAM" id="MobiDB-lite"/>
    </source>
</evidence>
<dbReference type="OrthoDB" id="2103474at2759"/>
<evidence type="ECO:0000313" key="4">
    <source>
        <dbReference type="Proteomes" id="UP000824998"/>
    </source>
</evidence>
<protein>
    <recommendedName>
        <fullName evidence="5">PH domain-containing protein</fullName>
    </recommendedName>
</protein>
<feature type="region of interest" description="Disordered" evidence="1">
    <location>
        <begin position="174"/>
        <end position="257"/>
    </location>
</feature>
<dbReference type="Proteomes" id="UP000824998">
    <property type="component" value="Unassembled WGS sequence"/>
</dbReference>
<sequence>MTSFITKTIAKKILGERLENNYGKEDPYFETVPATRLDGTPSTKKVKKRRKALPPGITEHDGRVLTKVKRRAYRLDLSLFNCLGIRFGWSSVIAIVPVIGDALDALMALMVFRTCQQVEGGLPKSVATKMICNIFIDFLIGLLPLVGDLMDALYKANTKNAIVLEQYLREKGAKTLKQQGRTPSRDATDPDEFDQQLMEEHGPPPRYANEEVAGDRIVQPAPAATKSSWFGSRRSQQPDIELGLDRHESRSSSPSRR</sequence>
<evidence type="ECO:0000256" key="2">
    <source>
        <dbReference type="SAM" id="Phobius"/>
    </source>
</evidence>
<dbReference type="PANTHER" id="PTHR35519">
    <property type="entry name" value="MEMBRANE PROTEINS"/>
    <property type="match status" value="1"/>
</dbReference>
<keyword evidence="2" id="KW-1133">Transmembrane helix</keyword>
<dbReference type="PANTHER" id="PTHR35519:SF2">
    <property type="entry name" value="PH DOMAIN PROTEIN"/>
    <property type="match status" value="1"/>
</dbReference>
<reference evidence="3" key="1">
    <citation type="journal article" date="2021" name="IMA Fungus">
        <title>Genomic characterization of three marine fungi, including Emericellopsis atlantica sp. nov. with signatures of a generalist lifestyle and marine biomass degradation.</title>
        <authorList>
            <person name="Hagestad O.C."/>
            <person name="Hou L."/>
            <person name="Andersen J.H."/>
            <person name="Hansen E.H."/>
            <person name="Altermark B."/>
            <person name="Li C."/>
            <person name="Kuhnert E."/>
            <person name="Cox R.J."/>
            <person name="Crous P.W."/>
            <person name="Spatafora J.W."/>
            <person name="Lail K."/>
            <person name="Amirebrahimi M."/>
            <person name="Lipzen A."/>
            <person name="Pangilinan J."/>
            <person name="Andreopoulos W."/>
            <person name="Hayes R.D."/>
            <person name="Ng V."/>
            <person name="Grigoriev I.V."/>
            <person name="Jackson S.A."/>
            <person name="Sutton T.D.S."/>
            <person name="Dobson A.D.W."/>
            <person name="Rama T."/>
        </authorList>
    </citation>
    <scope>NUCLEOTIDE SEQUENCE</scope>
    <source>
        <strain evidence="3">TRa018bII</strain>
    </source>
</reference>
<accession>A0A9P8C189</accession>
<name>A0A9P8C189_9HELO</name>
<evidence type="ECO:0008006" key="5">
    <source>
        <dbReference type="Google" id="ProtNLM"/>
    </source>
</evidence>
<keyword evidence="2" id="KW-0812">Transmembrane</keyword>
<dbReference type="EMBL" id="MU251704">
    <property type="protein sequence ID" value="KAG9230069.1"/>
    <property type="molecule type" value="Genomic_DNA"/>
</dbReference>
<gene>
    <name evidence="3" type="ORF">BJ875DRAFT_473218</name>
</gene>
<organism evidence="3 4">
    <name type="scientific">Amylocarpus encephaloides</name>
    <dbReference type="NCBI Taxonomy" id="45428"/>
    <lineage>
        <taxon>Eukaryota</taxon>
        <taxon>Fungi</taxon>
        <taxon>Dikarya</taxon>
        <taxon>Ascomycota</taxon>
        <taxon>Pezizomycotina</taxon>
        <taxon>Leotiomycetes</taxon>
        <taxon>Helotiales</taxon>
        <taxon>Helotiales incertae sedis</taxon>
        <taxon>Amylocarpus</taxon>
    </lineage>
</organism>